<dbReference type="EMBL" id="JAPEIS010000010">
    <property type="protein sequence ID" value="KAJ8062261.1"/>
    <property type="molecule type" value="Genomic_DNA"/>
</dbReference>
<proteinExistence type="predicted"/>
<reference evidence="1" key="1">
    <citation type="submission" date="2022-11" db="EMBL/GenBank/DDBJ databases">
        <title>Genome Resource of Sclerotinia nivalis Strain SnTB1, a Plant Pathogen Isolated from American Ginseng.</title>
        <authorList>
            <person name="Fan S."/>
        </authorList>
    </citation>
    <scope>NUCLEOTIDE SEQUENCE</scope>
    <source>
        <strain evidence="1">SnTB1</strain>
    </source>
</reference>
<protein>
    <submittedName>
        <fullName evidence="1">Uncharacterized protein</fullName>
    </submittedName>
</protein>
<evidence type="ECO:0000313" key="1">
    <source>
        <dbReference type="EMBL" id="KAJ8062261.1"/>
    </source>
</evidence>
<name>A0A9X0AGB6_9HELO</name>
<accession>A0A9X0AGB6</accession>
<organism evidence="1 2">
    <name type="scientific">Sclerotinia nivalis</name>
    <dbReference type="NCBI Taxonomy" id="352851"/>
    <lineage>
        <taxon>Eukaryota</taxon>
        <taxon>Fungi</taxon>
        <taxon>Dikarya</taxon>
        <taxon>Ascomycota</taxon>
        <taxon>Pezizomycotina</taxon>
        <taxon>Leotiomycetes</taxon>
        <taxon>Helotiales</taxon>
        <taxon>Sclerotiniaceae</taxon>
        <taxon>Sclerotinia</taxon>
    </lineage>
</organism>
<dbReference type="Proteomes" id="UP001152300">
    <property type="component" value="Unassembled WGS sequence"/>
</dbReference>
<dbReference type="AlphaFoldDB" id="A0A9X0AGB6"/>
<comment type="caution">
    <text evidence="1">The sequence shown here is derived from an EMBL/GenBank/DDBJ whole genome shotgun (WGS) entry which is preliminary data.</text>
</comment>
<evidence type="ECO:0000313" key="2">
    <source>
        <dbReference type="Proteomes" id="UP001152300"/>
    </source>
</evidence>
<sequence>MTRLFRRRRLSRIFIEDYKQAVRIACFYIFLGRKLTLVGGLGNEHCRKNCPSNVYHLKKIVFPCSGNLSLWISSLLTSREMSQRGSMMVKLLRFHCILLPLEVNLVSNLSHPNASYFYVRSHFSRPLPRYQP</sequence>
<gene>
    <name evidence="1" type="ORF">OCU04_008809</name>
</gene>
<keyword evidence="2" id="KW-1185">Reference proteome</keyword>